<comment type="caution">
    <text evidence="1">The sequence shown here is derived from an EMBL/GenBank/DDBJ whole genome shotgun (WGS) entry which is preliminary data.</text>
</comment>
<evidence type="ECO:0000313" key="2">
    <source>
        <dbReference type="Proteomes" id="UP000249061"/>
    </source>
</evidence>
<dbReference type="EMBL" id="QFQP01000007">
    <property type="protein sequence ID" value="PZR14362.1"/>
    <property type="molecule type" value="Genomic_DNA"/>
</dbReference>
<proteinExistence type="predicted"/>
<dbReference type="Proteomes" id="UP000249061">
    <property type="component" value="Unassembled WGS sequence"/>
</dbReference>
<sequence>MDTIADNPGWSKVDLFTANDIRRMIDVEFVSELAIAILHGPQNKKDSLEEWYQTYEESFPQRADVEKAFARTLELVDEILPTASGLRWTKKSDFYTLFCVLNKLPSAGSLSAAAKESLGKALREFAAEVDAVLDGALPTSEEVALYVHGVQRAASDRGNRRKREENLIDYLKAHQLWT</sequence>
<protein>
    <submittedName>
        <fullName evidence="1">Uncharacterized protein</fullName>
    </submittedName>
</protein>
<name>A0A2W5THV3_9BACT</name>
<organism evidence="1 2">
    <name type="scientific">Archangium gephyra</name>
    <dbReference type="NCBI Taxonomy" id="48"/>
    <lineage>
        <taxon>Bacteria</taxon>
        <taxon>Pseudomonadati</taxon>
        <taxon>Myxococcota</taxon>
        <taxon>Myxococcia</taxon>
        <taxon>Myxococcales</taxon>
        <taxon>Cystobacterineae</taxon>
        <taxon>Archangiaceae</taxon>
        <taxon>Archangium</taxon>
    </lineage>
</organism>
<accession>A0A2W5THV3</accession>
<dbReference type="AlphaFoldDB" id="A0A2W5THV3"/>
<reference evidence="1 2" key="1">
    <citation type="submission" date="2017-08" db="EMBL/GenBank/DDBJ databases">
        <title>Infants hospitalized years apart are colonized by the same room-sourced microbial strains.</title>
        <authorList>
            <person name="Brooks B."/>
            <person name="Olm M.R."/>
            <person name="Firek B.A."/>
            <person name="Baker R."/>
            <person name="Thomas B.C."/>
            <person name="Morowitz M.J."/>
            <person name="Banfield J.F."/>
        </authorList>
    </citation>
    <scope>NUCLEOTIDE SEQUENCE [LARGE SCALE GENOMIC DNA]</scope>
    <source>
        <strain evidence="1">S2_003_000_R2_14</strain>
    </source>
</reference>
<evidence type="ECO:0000313" key="1">
    <source>
        <dbReference type="EMBL" id="PZR14362.1"/>
    </source>
</evidence>
<gene>
    <name evidence="1" type="ORF">DI536_09870</name>
</gene>